<sequence length="1357" mass="147564">MTDPGGANNSINDTTVHGTAFQARDVDQVVINHYATPAPTSTDGPTDTPLPGWAREVADSPLWRRLPPTRDPAPFRAAARDIAAALAGLHDETEWEATGDPWWDRSFPTRFHGQIGQLLCAEGAPDGDFHPAEVLLLTLAPYLSQTLWARTAADRAGVDPTDLRLTGAGGDRGDFERYFDRGHERLVRRARLELPERRGAESDIGWWLFHQWVDHGLRGTEDHWTAYTDLTARLPLGDTALGALFHRRRTGQLLYGLRLSLGEMCRQERLDRLEAVASVTGGVGGIGGIGGMGMPQQVRVRRLAVLLAVARARALDIPALPDDLVENLGIPYPVGLADLRQTVEQAAWHTDNGRMVLQAADCHHEAVVEALRRHVGQVDLLLYDIRRAAGADDTLAPLLTLPQRASAEGVEAALGDDDRPKFESYGKFQVDPRRVQELLMGDQLYRSPGLAIRELYQNALDACRYRKARTQFLATRPGGRARDDWEGRIRFEQGVGPDGRPYLLCEDNGIGMGASELSRVFARAGTRFTDLTDVRNERAHWERAGIEMHPVSRFGIGVLSYFMIADEIEVITRRLGEDGATSEPCFKVAIHGPHHVFRIERSAERLEPGTTVRLYLRDRAPSCVTELIGLLGVAEFETTAEHGMRSARWAAGEYALLSGNRAAAINAGGVWVPGPAPDGGVPEVLWCESGGGVLVDGIVTQPSRLTGVLAGVDPQHPDADRTVLRGAVVNLTGRLVPKLSVDRLQILSDISGDVEDLLRSAAADLASSPSGLLSYRWLCAVAQTHPKVADIIVQAAMAADLRLRLDGGQEFRPAEVGCLPVDDGIVLGSSGALAGRLIDDIYPVVRVSDHVLLWRLLAHGAAARLAEVVPALSEVGPLLPASPSDGVLVALTATELTRPGWIMEIAARIGRSPRATVARAVHLGLCALEPDRYSDGEPDPVDAALLRSGQSEADVPYKWAAWLSTEQPVPLDRFLHAYVHLGLSLREAAERMRAYGFDVSLADTIPDRPGREDLVLLSQDGGGEGGWFSGDHDVPPGHVLWSAGLTGIPVREVCERLRAYGLRVTDPPAPQCGEDLRLLSQDHDAAPPWLGGREPVTLGDVLGAARACGMPVADVVSVLAAHGLKPRVSPVVRPSQEDRQLLGLMLDGAHDYGWLVPRARSWREVWYAADGLGLPPETVPERLRALGMTCPLVLPETLADLDEALLDKGLYLWRTLRTNHTEVSVAALLTTAYELDRPVTEIEVCLESYGLRVSAFPGRHSLDRDGLWDDIRLLTTDLTGPDLDRDRRYLPRPASWLDPAEAVPLEHLCAASAKLGIPLPEVVARLRGLGVDVPDAAHTIRAAMAKLPRLPREQNPA</sequence>
<dbReference type="Pfam" id="PF24410">
    <property type="entry name" value="wHTH-HSP90_Na-assoc"/>
    <property type="match status" value="5"/>
</dbReference>
<proteinExistence type="predicted"/>
<feature type="domain" description="wHTH-Hsp90 Na associated" evidence="2">
    <location>
        <begin position="1133"/>
        <end position="1187"/>
    </location>
</feature>
<dbReference type="InterPro" id="IPR056506">
    <property type="entry name" value="iHD-CE"/>
</dbReference>
<feature type="domain" description="wHTH-Hsp90 Na associated" evidence="2">
    <location>
        <begin position="1267"/>
        <end position="1330"/>
    </location>
</feature>
<dbReference type="SUPFAM" id="SSF55874">
    <property type="entry name" value="ATPase domain of HSP90 chaperone/DNA topoisomerase II/histidine kinase"/>
    <property type="match status" value="1"/>
</dbReference>
<evidence type="ECO:0000259" key="2">
    <source>
        <dbReference type="Pfam" id="PF24410"/>
    </source>
</evidence>
<gene>
    <name evidence="3" type="ORF">ABZ931_34015</name>
</gene>
<keyword evidence="4" id="KW-1185">Reference proteome</keyword>
<organism evidence="3 4">
    <name type="scientific">Streptomyces neyagawaensis</name>
    <dbReference type="NCBI Taxonomy" id="42238"/>
    <lineage>
        <taxon>Bacteria</taxon>
        <taxon>Bacillati</taxon>
        <taxon>Actinomycetota</taxon>
        <taxon>Actinomycetes</taxon>
        <taxon>Kitasatosporales</taxon>
        <taxon>Streptomycetaceae</taxon>
        <taxon>Streptomyces</taxon>
    </lineage>
</organism>
<dbReference type="Pfam" id="PF24401">
    <property type="entry name" value="iHD-CE"/>
    <property type="match status" value="1"/>
</dbReference>
<comment type="caution">
    <text evidence="3">The sequence shown here is derived from an EMBL/GenBank/DDBJ whole genome shotgun (WGS) entry which is preliminary data.</text>
</comment>
<dbReference type="InterPro" id="IPR036890">
    <property type="entry name" value="HATPase_C_sf"/>
</dbReference>
<evidence type="ECO:0000313" key="3">
    <source>
        <dbReference type="EMBL" id="MEU6805973.1"/>
    </source>
</evidence>
<dbReference type="InterPro" id="IPR056507">
    <property type="entry name" value="wHTH-HSP90_Na-assoc"/>
</dbReference>
<feature type="domain" description="wHTH-Hsp90 Na associated" evidence="2">
    <location>
        <begin position="1008"/>
        <end position="1062"/>
    </location>
</feature>
<feature type="domain" description="wHTH-Hsp90 Na associated" evidence="2">
    <location>
        <begin position="937"/>
        <end position="997"/>
    </location>
</feature>
<evidence type="ECO:0000313" key="4">
    <source>
        <dbReference type="Proteomes" id="UP001551189"/>
    </source>
</evidence>
<dbReference type="RefSeq" id="WP_359701297.1">
    <property type="nucleotide sequence ID" value="NZ_JBEYXT010000255.1"/>
</dbReference>
<dbReference type="PRINTS" id="PR00775">
    <property type="entry name" value="HEATSHOCK90"/>
</dbReference>
<feature type="domain" description="iHD-CE" evidence="1">
    <location>
        <begin position="53"/>
        <end position="413"/>
    </location>
</feature>
<dbReference type="InterPro" id="IPR020575">
    <property type="entry name" value="Hsp90_N"/>
</dbReference>
<evidence type="ECO:0008006" key="5">
    <source>
        <dbReference type="Google" id="ProtNLM"/>
    </source>
</evidence>
<reference evidence="3 4" key="1">
    <citation type="submission" date="2024-06" db="EMBL/GenBank/DDBJ databases">
        <title>The Natural Products Discovery Center: Release of the First 8490 Sequenced Strains for Exploring Actinobacteria Biosynthetic Diversity.</title>
        <authorList>
            <person name="Kalkreuter E."/>
            <person name="Kautsar S.A."/>
            <person name="Yang D."/>
            <person name="Bader C.D."/>
            <person name="Teijaro C.N."/>
            <person name="Fluegel L."/>
            <person name="Davis C.M."/>
            <person name="Simpson J.R."/>
            <person name="Lauterbach L."/>
            <person name="Steele A.D."/>
            <person name="Gui C."/>
            <person name="Meng S."/>
            <person name="Li G."/>
            <person name="Viehrig K."/>
            <person name="Ye F."/>
            <person name="Su P."/>
            <person name="Kiefer A.F."/>
            <person name="Nichols A."/>
            <person name="Cepeda A.J."/>
            <person name="Yan W."/>
            <person name="Fan B."/>
            <person name="Jiang Y."/>
            <person name="Adhikari A."/>
            <person name="Zheng C.-J."/>
            <person name="Schuster L."/>
            <person name="Cowan T.M."/>
            <person name="Smanski M.J."/>
            <person name="Chevrette M.G."/>
            <person name="De Carvalho L.P.S."/>
            <person name="Shen B."/>
        </authorList>
    </citation>
    <scope>NUCLEOTIDE SEQUENCE [LARGE SCALE GENOMIC DNA]</scope>
    <source>
        <strain evidence="3 4">NPDC046851</strain>
    </source>
</reference>
<dbReference type="EMBL" id="JBEYXT010000255">
    <property type="protein sequence ID" value="MEU6805973.1"/>
    <property type="molecule type" value="Genomic_DNA"/>
</dbReference>
<accession>A0ABV3B958</accession>
<feature type="domain" description="wHTH-Hsp90 Na associated" evidence="2">
    <location>
        <begin position="1074"/>
        <end position="1123"/>
    </location>
</feature>
<protein>
    <recommendedName>
        <fullName evidence="5">ATP-binding protein</fullName>
    </recommendedName>
</protein>
<dbReference type="Gene3D" id="3.30.565.10">
    <property type="entry name" value="Histidine kinase-like ATPase, C-terminal domain"/>
    <property type="match status" value="1"/>
</dbReference>
<evidence type="ECO:0000259" key="1">
    <source>
        <dbReference type="Pfam" id="PF24401"/>
    </source>
</evidence>
<name>A0ABV3B958_9ACTN</name>
<dbReference type="Proteomes" id="UP001551189">
    <property type="component" value="Unassembled WGS sequence"/>
</dbReference>